<dbReference type="GO" id="GO:0046872">
    <property type="term" value="F:metal ion binding"/>
    <property type="evidence" value="ECO:0007669"/>
    <property type="project" value="InterPro"/>
</dbReference>
<sequence length="423" mass="48765">MELVLAKGANAHIQNTKKFKTVLIEYKFRSLYEPDEATARTLLKNMMVTNTQKYPSQKMMDHQMSWLYGASLSSNSQRYGNHHVVTLRLRVVNDKFIGGDETLLEEAFSFLREIIFHPNVSDNAFHSETFHREKKNLKNYFDSIEENKSGYSLFRLNQLLFKGTNQVYLGIGDVQYLDAITPESLYNTYLKMLQEDSIDIFVSGDVEEERIQQILEQSKFSNRESVTADIFVTSDLVNPVVKKEESSDVTQGNLLFGFSSPAYFSNKHYYAAMIFDGIFGGFPHSKLFQNVREKESLAYSASSSIDNIRGKMIVRTGIDFSKRNQVEKIVMEQLKDMQLGNFSEELISQTKEMLINQYKQNDDHQGKALSKIYTNELLAGYNISDEEWLRSLMDVTKENIIEVAKQMKLEAIFFLKGEEENHA</sequence>
<dbReference type="RefSeq" id="WP_126111497.1">
    <property type="nucleotide sequence ID" value="NZ_CP034465.1"/>
</dbReference>
<keyword evidence="3" id="KW-1185">Reference proteome</keyword>
<dbReference type="Proteomes" id="UP000273326">
    <property type="component" value="Chromosome"/>
</dbReference>
<evidence type="ECO:0000313" key="3">
    <source>
        <dbReference type="Proteomes" id="UP000273326"/>
    </source>
</evidence>
<reference evidence="3" key="1">
    <citation type="submission" date="2018-12" db="EMBL/GenBank/DDBJ databases">
        <title>Complete genome sequencing of Jeotgalibaca sp. H21T32.</title>
        <authorList>
            <person name="Bae J.-W."/>
            <person name="Lee S.-Y."/>
        </authorList>
    </citation>
    <scope>NUCLEOTIDE SEQUENCE [LARGE SCALE GENOMIC DNA]</scope>
    <source>
        <strain evidence="3">H21T32</strain>
    </source>
</reference>
<gene>
    <name evidence="2" type="ORF">EJN90_11825</name>
</gene>
<dbReference type="PANTHER" id="PTHR11851:SF186">
    <property type="entry name" value="INACTIVE METALLOPROTEASE YMFF-RELATED"/>
    <property type="match status" value="1"/>
</dbReference>
<evidence type="ECO:0000259" key="1">
    <source>
        <dbReference type="Pfam" id="PF05193"/>
    </source>
</evidence>
<dbReference type="InterPro" id="IPR011249">
    <property type="entry name" value="Metalloenz_LuxS/M16"/>
</dbReference>
<feature type="domain" description="Peptidase M16 C-terminal" evidence="1">
    <location>
        <begin position="180"/>
        <end position="354"/>
    </location>
</feature>
<accession>A0A3S9HD08</accession>
<dbReference type="OrthoDB" id="9762085at2"/>
<dbReference type="AlphaFoldDB" id="A0A3S9HD08"/>
<proteinExistence type="predicted"/>
<dbReference type="InterPro" id="IPR007863">
    <property type="entry name" value="Peptidase_M16_C"/>
</dbReference>
<dbReference type="Pfam" id="PF05193">
    <property type="entry name" value="Peptidase_M16_C"/>
    <property type="match status" value="1"/>
</dbReference>
<evidence type="ECO:0000313" key="2">
    <source>
        <dbReference type="EMBL" id="AZP05272.1"/>
    </source>
</evidence>
<dbReference type="KEGG" id="jeh:EJN90_11825"/>
<name>A0A3S9HD08_9LACT</name>
<dbReference type="EMBL" id="CP034465">
    <property type="protein sequence ID" value="AZP05272.1"/>
    <property type="molecule type" value="Genomic_DNA"/>
</dbReference>
<protein>
    <submittedName>
        <fullName evidence="2">Insulinase family protein</fullName>
    </submittedName>
</protein>
<dbReference type="NCBIfam" id="NF047422">
    <property type="entry name" value="YfmF_fam"/>
    <property type="match status" value="1"/>
</dbReference>
<dbReference type="Gene3D" id="3.30.830.10">
    <property type="entry name" value="Metalloenzyme, LuxS/M16 peptidase-like"/>
    <property type="match status" value="2"/>
</dbReference>
<dbReference type="InterPro" id="IPR050361">
    <property type="entry name" value="MPP/UQCRC_Complex"/>
</dbReference>
<dbReference type="PANTHER" id="PTHR11851">
    <property type="entry name" value="METALLOPROTEASE"/>
    <property type="match status" value="1"/>
</dbReference>
<organism evidence="2 3">
    <name type="scientific">Jeotgalibaca ciconiae</name>
    <dbReference type="NCBI Taxonomy" id="2496265"/>
    <lineage>
        <taxon>Bacteria</taxon>
        <taxon>Bacillati</taxon>
        <taxon>Bacillota</taxon>
        <taxon>Bacilli</taxon>
        <taxon>Lactobacillales</taxon>
        <taxon>Carnobacteriaceae</taxon>
        <taxon>Jeotgalibaca</taxon>
    </lineage>
</organism>
<dbReference type="SUPFAM" id="SSF63411">
    <property type="entry name" value="LuxS/MPP-like metallohydrolase"/>
    <property type="match status" value="2"/>
</dbReference>